<dbReference type="EMBL" id="CAJNOE010000070">
    <property type="protein sequence ID" value="CAF0855459.1"/>
    <property type="molecule type" value="Genomic_DNA"/>
</dbReference>
<organism evidence="2 3">
    <name type="scientific">Adineta steineri</name>
    <dbReference type="NCBI Taxonomy" id="433720"/>
    <lineage>
        <taxon>Eukaryota</taxon>
        <taxon>Metazoa</taxon>
        <taxon>Spiralia</taxon>
        <taxon>Gnathifera</taxon>
        <taxon>Rotifera</taxon>
        <taxon>Eurotatoria</taxon>
        <taxon>Bdelloidea</taxon>
        <taxon>Adinetida</taxon>
        <taxon>Adinetidae</taxon>
        <taxon>Adineta</taxon>
    </lineage>
</organism>
<dbReference type="Proteomes" id="UP000663860">
    <property type="component" value="Unassembled WGS sequence"/>
</dbReference>
<comment type="caution">
    <text evidence="2">The sequence shown here is derived from an EMBL/GenBank/DDBJ whole genome shotgun (WGS) entry which is preliminary data.</text>
</comment>
<reference evidence="2" key="1">
    <citation type="submission" date="2021-02" db="EMBL/GenBank/DDBJ databases">
        <authorList>
            <person name="Nowell W R."/>
        </authorList>
    </citation>
    <scope>NUCLEOTIDE SEQUENCE</scope>
</reference>
<proteinExistence type="predicted"/>
<evidence type="ECO:0000313" key="3">
    <source>
        <dbReference type="Proteomes" id="UP000663868"/>
    </source>
</evidence>
<evidence type="ECO:0000313" key="2">
    <source>
        <dbReference type="EMBL" id="CAF4143642.1"/>
    </source>
</evidence>
<dbReference type="EMBL" id="CAJOBB010005880">
    <property type="protein sequence ID" value="CAF4143642.1"/>
    <property type="molecule type" value="Genomic_DNA"/>
</dbReference>
<dbReference type="Proteomes" id="UP000663868">
    <property type="component" value="Unassembled WGS sequence"/>
</dbReference>
<protein>
    <submittedName>
        <fullName evidence="2">Uncharacterized protein</fullName>
    </submittedName>
</protein>
<evidence type="ECO:0000313" key="1">
    <source>
        <dbReference type="EMBL" id="CAF0855459.1"/>
    </source>
</evidence>
<gene>
    <name evidence="1" type="ORF">IZO911_LOCUS9827</name>
    <name evidence="2" type="ORF">KXQ929_LOCUS36848</name>
</gene>
<sequence>MTDNRTSLSETSINGLRSVYNGVKYFGSGSAHKHQLDEEKKLLNRQKELDKKMKEAAYLLEEGTNRLNKGLKSGVLLEIYATKLLIMGDREKFTLNNEKR</sequence>
<name>A0A819XLH2_9BILA</name>
<accession>A0A819XLH2</accession>
<dbReference type="AlphaFoldDB" id="A0A819XLH2"/>